<dbReference type="KEGG" id="xba:C7S18_01965"/>
<name>A0A2P1PMH5_9GAMM</name>
<dbReference type="EMBL" id="CP027860">
    <property type="protein sequence ID" value="AVP96032.1"/>
    <property type="molecule type" value="Genomic_DNA"/>
</dbReference>
<sequence length="289" mass="31733">MPLWNTFWSSLPPSRRWFLGFMLLVLALGWLGAVDRLSATYLDRVLERTLTAFALARGTNAAISLLQDADLTVTPVGVGVTLSPGELLDPVNDLVEQVSSFLLVAATSLGIQRIVLEVAGAHLMQWVLSILFLLGLPAWLGTRHAGLALWPARLFLSLLLLRWLLPLQLMGMQAIDVGILEPRYQAAVAELTLSKQQAEAVGQWADTAEPADPSLAERLQRLWPGSNGQAWQDRIQGLASQLSQMTRSLVELLVVFALQSLVLPLAFVWLSGVLLRAIVRWSFLSPKST</sequence>
<feature type="transmembrane region" description="Helical" evidence="1">
    <location>
        <begin position="123"/>
        <end position="141"/>
    </location>
</feature>
<gene>
    <name evidence="2" type="ORF">C7S18_01965</name>
</gene>
<keyword evidence="1" id="KW-1133">Transmembrane helix</keyword>
<keyword evidence="1" id="KW-0472">Membrane</keyword>
<feature type="transmembrane region" description="Helical" evidence="1">
    <location>
        <begin position="147"/>
        <end position="165"/>
    </location>
</feature>
<organism evidence="2 3">
    <name type="scientific">Ahniella affigens</name>
    <dbReference type="NCBI Taxonomy" id="2021234"/>
    <lineage>
        <taxon>Bacteria</taxon>
        <taxon>Pseudomonadati</taxon>
        <taxon>Pseudomonadota</taxon>
        <taxon>Gammaproteobacteria</taxon>
        <taxon>Lysobacterales</taxon>
        <taxon>Rhodanobacteraceae</taxon>
        <taxon>Ahniella</taxon>
    </lineage>
</organism>
<dbReference type="RefSeq" id="WP_106889961.1">
    <property type="nucleotide sequence ID" value="NZ_CP027860.1"/>
</dbReference>
<accession>A0A2P1PMH5</accession>
<feature type="transmembrane region" description="Helical" evidence="1">
    <location>
        <begin position="252"/>
        <end position="279"/>
    </location>
</feature>
<evidence type="ECO:0000313" key="3">
    <source>
        <dbReference type="Proteomes" id="UP000241074"/>
    </source>
</evidence>
<keyword evidence="1" id="KW-0812">Transmembrane</keyword>
<proteinExistence type="predicted"/>
<evidence type="ECO:0000256" key="1">
    <source>
        <dbReference type="SAM" id="Phobius"/>
    </source>
</evidence>
<keyword evidence="3" id="KW-1185">Reference proteome</keyword>
<evidence type="ECO:0000313" key="2">
    <source>
        <dbReference type="EMBL" id="AVP96032.1"/>
    </source>
</evidence>
<reference evidence="2 3" key="2">
    <citation type="submission" date="2018-03" db="EMBL/GenBank/DDBJ databases">
        <authorList>
            <person name="Keele B.F."/>
        </authorList>
    </citation>
    <scope>NUCLEOTIDE SEQUENCE [LARGE SCALE GENOMIC DNA]</scope>
    <source>
        <strain evidence="2 3">D13</strain>
    </source>
</reference>
<dbReference type="OrthoDB" id="5293851at2"/>
<protein>
    <submittedName>
        <fullName evidence="2">Uncharacterized protein</fullName>
    </submittedName>
</protein>
<dbReference type="Proteomes" id="UP000241074">
    <property type="component" value="Chromosome"/>
</dbReference>
<reference evidence="2 3" key="1">
    <citation type="submission" date="2018-03" db="EMBL/GenBank/DDBJ databases">
        <title>Ahniella affigens gen. nov., sp. nov., a gammaproteobacterium isolated from sandy soil near a stream.</title>
        <authorList>
            <person name="Ko Y."/>
            <person name="Kim J.-H."/>
        </authorList>
    </citation>
    <scope>NUCLEOTIDE SEQUENCE [LARGE SCALE GENOMIC DNA]</scope>
    <source>
        <strain evidence="2 3">D13</strain>
    </source>
</reference>
<dbReference type="AlphaFoldDB" id="A0A2P1PMH5"/>